<evidence type="ECO:0000259" key="17">
    <source>
        <dbReference type="PROSITE" id="PS50021"/>
    </source>
</evidence>
<dbReference type="GO" id="GO:0045169">
    <property type="term" value="C:fusome"/>
    <property type="evidence" value="ECO:0007669"/>
    <property type="project" value="UniProtKB-ARBA"/>
</dbReference>
<dbReference type="InterPro" id="IPR001605">
    <property type="entry name" value="PH_dom-spectrin-type"/>
</dbReference>
<dbReference type="WBParaSite" id="ACRNAN_Path_1489.g5811.t1">
    <property type="protein sequence ID" value="ACRNAN_Path_1489.g5811.t1"/>
    <property type="gene ID" value="ACRNAN_Path_1489.g5811"/>
</dbReference>
<keyword evidence="4" id="KW-0117">Actin capping</keyword>
<evidence type="ECO:0000256" key="10">
    <source>
        <dbReference type="ARBA" id="ARBA00023203"/>
    </source>
</evidence>
<evidence type="ECO:0000259" key="16">
    <source>
        <dbReference type="PROSITE" id="PS50003"/>
    </source>
</evidence>
<feature type="coiled-coil region" evidence="13">
    <location>
        <begin position="3118"/>
        <end position="3177"/>
    </location>
</feature>
<dbReference type="Pfam" id="PF00307">
    <property type="entry name" value="CH"/>
    <property type="match status" value="3"/>
</dbReference>
<feature type="coiled-coil region" evidence="13">
    <location>
        <begin position="2536"/>
        <end position="2566"/>
    </location>
</feature>
<feature type="compositionally biased region" description="Polar residues" evidence="14">
    <location>
        <begin position="50"/>
        <end position="60"/>
    </location>
</feature>
<dbReference type="InterPro" id="IPR036872">
    <property type="entry name" value="CH_dom_sf"/>
</dbReference>
<dbReference type="GO" id="GO:0051693">
    <property type="term" value="P:actin filament capping"/>
    <property type="evidence" value="ECO:0007669"/>
    <property type="project" value="UniProtKB-KW"/>
</dbReference>
<dbReference type="InterPro" id="IPR001849">
    <property type="entry name" value="PH_domain"/>
</dbReference>
<feature type="coiled-coil region" evidence="13">
    <location>
        <begin position="842"/>
        <end position="869"/>
    </location>
</feature>
<keyword evidence="3 12" id="KW-0728">SH3 domain</keyword>
<dbReference type="SMART" id="SM00326">
    <property type="entry name" value="SH3"/>
    <property type="match status" value="1"/>
</dbReference>
<dbReference type="Pfam" id="PF00018">
    <property type="entry name" value="SH3_1"/>
    <property type="match status" value="1"/>
</dbReference>
<keyword evidence="5" id="KW-0963">Cytoplasm</keyword>
<keyword evidence="18" id="KW-1185">Reference proteome</keyword>
<keyword evidence="10" id="KW-0009">Actin-binding</keyword>
<feature type="coiled-coil region" evidence="13">
    <location>
        <begin position="1021"/>
        <end position="1048"/>
    </location>
</feature>
<dbReference type="GO" id="GO:0008017">
    <property type="term" value="F:microtubule binding"/>
    <property type="evidence" value="ECO:0007669"/>
    <property type="project" value="UniProtKB-ARBA"/>
</dbReference>
<dbReference type="PROSITE" id="PS50002">
    <property type="entry name" value="SH3"/>
    <property type="match status" value="1"/>
</dbReference>
<dbReference type="CDD" id="cd10571">
    <property type="entry name" value="PH_beta_spectrin"/>
    <property type="match status" value="1"/>
</dbReference>
<dbReference type="SUPFAM" id="SSF47576">
    <property type="entry name" value="Calponin-homology domain, CH-domain"/>
    <property type="match status" value="2"/>
</dbReference>
<feature type="compositionally biased region" description="Polar residues" evidence="14">
    <location>
        <begin position="1"/>
        <end position="13"/>
    </location>
</feature>
<evidence type="ECO:0000256" key="11">
    <source>
        <dbReference type="ARBA" id="ARBA00023212"/>
    </source>
</evidence>
<comment type="subcellular location">
    <subcellularLocation>
        <location evidence="1">Cytoplasm</location>
        <location evidence="1">Cytoskeleton</location>
    </subcellularLocation>
</comment>
<feature type="region of interest" description="Disordered" evidence="14">
    <location>
        <begin position="3802"/>
        <end position="3901"/>
    </location>
</feature>
<dbReference type="CDD" id="cd21194">
    <property type="entry name" value="CH_beta_spectrin_rpt2"/>
    <property type="match status" value="1"/>
</dbReference>
<sequence length="4250" mass="493079">MSSRYQVNQTPRQSNSTTYRYSPSSYTSPPPSVAQKPPTPSQKPPPTHHQNYTYQGHSNNTPVYTAEAARSSPNGDDESYQDETLYFERNRIKQLKDERIAIQKKTFTKWCNSYLNTARLEIKDLFVDFGDGILLMKFLEIISGDKLGKPNRGRMRVQKIENLNRCLEYLKHRKIQLENIGAEDILDQNERLILGLIWTIILRFTIDNIEIETEETGERKHAKDALLLWCQRKTAGYPHVKVENFTTSWRSGLAFNALIHAHRPELIDYNSLNPNDHIANLNNAFDVAEKKLEIASLLDAEDIDVPHPDEKSIITYVSLYYHYFAKQKTELTGARRVAKIVGGLVQQDRLQDDYENLSSDLLIWIQKTIQWLKSRDFPNNLREMQEELVNFNNYRKVDKPPKYKEKGELEALFFDIQTKRTAMKRKAYIPPQGLFIHDIETAWGKLDRVENEKQIAIIEELQRPELIDYNSLNPNDHIANLNNAFDVAEKKLEIASLLDAEDIDVPHPDEKSIITYVSLYYHYFAKQKTELTGARRVAKIVGGLVQQDRLQDDYENLSSDLLIWIQKTIQWLKSRDFPNNLREMQEELVNFNNYRKVDKPPKYKEKGELEALFFDIQTKRTAMKRKAYVPPQGLFIHDIETAWGKLDRVENEKQIAIIEELQRQQRLEHKAQVFYKKANVRDAWLRDIISVLNNLEFGTSASQVDASTKLLRNISTEAGPKTDRFKQLSQMSNELQRENYYDAEKIRQKEREIIDRWNSFLHMLRQREQALNGLKDLTTLIRDIDALSAELRLLEPIIRNRDTGKHILAVDDLLQKHELTEATINANGELLRNVKKQALEYIKNKGEQYEVLQRKLDDVTRQYESLVDLCRERRMALHRARDYFQFVQNYEEEISWLAEKHDFCVVMLNNRDISNVPQVSRLYKVLESEMQAHWQRSKELMAAGERLMPIAPSKEEVQVKIANLQNRWDALRKITASLGKWLAEAEQARQYFQDANDAESWIKEKMPLVRSDDYGRDLSNAESLFSRHVRLEEEIQAYRSDILRLDEMAAQLAESQFNYEQSTEVSLEKQTEEVIVPKVKALYPYEGNGITMAKDEVLALLDKTNADWWRVLKQDGIEGYVPANYCKVVEGETVMVSQQVTTKVSKSEEGRSAIMERQETISSDYRKLNSLAQNRHRLLSDAIKLFKFYRECDEFEAWAKEMRVLFQENVPTEHLEAFRKKFDKLENDMHTNGGTQLKRINDMADELVSEGHSQSDNIRARRHRINQIWNDLQKTMKQKAEGLETAEQLAAFNENINDTRAWMDEKFDLLQRDPDATDIKGLQALQRRYQNLERDLKPLDDKMRYLRGLADEIRKKHPEHAAEIDKVMAELGLMHDNLLKQAKTRINEAEQSQGHHMFDKAADDLLDWVYKTTNTILNEPIGGVSAEELVKKHMELRDEINAKDYEFDYVYELGRRLLSKNPRLTHVTKKLDEIAAAKRALEDAWKRRDYEYKQLFDLQVFNREADRIDALTKGHEAFLAIENLGDSVEGVENLLKTHADFESKLHAQEDRLKAFSESADKLIKAKHEQSDYIDRRRADVLQRRRNVYALAAQRKAKLEAALVYQNLKRQADELSAWIGDKKRIASDDSYKDPNGLDRKLLKHEAFMAELNANAAQLHAINDRGEKLIGQKHHESPNIARILKNLNSEWDALVRLAKERGDKLKQADDRKVIMKMIDDANLKLDDIERQLAANEPSNDLRGVKDLIQRRNTLDGDIGFLEKKITDISDKGQAMAKRGHYDSKNILGAVDSLIHRFNGLQDPLLRRRGDLEELLKWHQLAFDADVELQWIKEKRRIADSKDLGRSLTEATNMLKKHDQLEAEVTAHQTHVDETLRKGNELIAVHHMSSKEIKSKCAELTDAWNGLKSAVRTRRSLLQWGLDKEQYLFDAAEIESWIIEKHNHILANSENIDEIKAQKMLTTLKSLQSDLVTYKDQIAILGKKAHQLGRISDHDVFEQRQLKLEDDFHNLARLVDEKKAEMENYILLCNYNHESQELEAWINDQLQIAISEDYGQDYEHLKDLKSKFEEFKQNVKTGSERFVLCEQTADNLLKRSPPFARDILKRQEKLRSVWALLLDYMESRGRKLDVAEELHKFNRDVEEMHERLAAKRNALPNELGRDTKQVHNLFLKHEVFENEVAQLHEQLKKLLEEGGRLKAEYPGPNAEHISEQLASLAQAWHELQDAALLRRNNLLAAYDLQRFLTKARDFITWTEIATSEMQGDQTIHDLQSAEWIHKEHARLKAEIDARDDEYIEVRQLGAELVNKNHYAKAEIEAKLNQVVKAYSHVKSEWGLREQWLSQVVEWHAFHREAKQTIALISSREQTLKSFDTGTSVEAVESQIKKLETAVKALGQVDERIQAIDATAKQLIERKHMESPNIDQWNKKVESARQQLNTTVNLVRKRLETALALAKFDNDVIEMNSWIDEKLTRLRAQAEKIRTTHMSLQEKLENLKKQQALEIEITANKPKVNSINHQLTEFKKQIGVSKEVIDRGYLMLSKWDELLRVAKELNQALEEARELFDFTQTADKILAWIHERQIILGANEMGRDLEHCQLLVDKLIGKHADHSVDDSTVKDVNRLGNKLISQGSDSKQEIQAKLKELNEAWSLLQGKMERYKSLLEAALEVHRFNRDVDDTNTRIMEKASLLGSDDFGRDFNSVEALLRKQDTTERDMSAIHKKLNVHDNDAKILLAKDPPLRESIIESLKKLEVSWQELAQLAHARRTKLQQSYNLHKYFDAVKKAETWANGMRTKMTSYMRPTSVEDAKSLIASHNEKLVEIEGRQEELKTLSEYGQKIAAEQPEHKAEIQRAHRRLQNIEHQIRQTWEHENISLEKALRLQTLYAQILQTESWLAAKEAVVNQYDPGESIDAVDMLIKKHENFEKTLHSQAEKIENLKAGAGILDETNEPEVDRVRAKYDEILERYEALLQACKTKRRRLEQSRKLHDFIRTCGELITWMNAKLQIAYDESYIDPTNLRSKLQKHLAFESELQASQPRINAVQEEGEKLISENHFQKDQVKAQLNEVLNGWDELRTKSAIKTKLLKDSYEAYQLTRKLDELDKWLDHVEHELSSADHGADIQTVENLMKKHEELTAEINAKSPTVHETVQKALQMRSSGFENVDEMIKSAERLLQRYESLKEPCDIRRENLQDSLKFYQWTSEVDEQLNWLSEKISQLRSTDYGSTLHSAQSLTKKHQILEQEINSRESAINEVKLKGYGMKDQNHFSQNEIKGKLNELRDQYDAVRKLCDERSKRLADSLLSQQYYAEANEAEQWMHERLPRVSIQDTGVSQAAADGHLRRLAILEQEISKYSDEIKRLRNLSERLINNQHFDSTKITATQARLEELYMNLEQECRRRRTQLVDAGRYYNFVRQVDDLTAWLKAKERLAHREDYGRDLEDCLALIEQFDQVLRELSSAGERVAAVSKIQEELLRSQHPYAASIRAKGSDLQQLWREVNEAANDRKQALLDGKNIHVFDQQADEMLSRLEEKEAHIVALDSEDLTSTDLATVKNLVHKHDEFLHSLYVIEKQVQELCREADRMMQLFPRTQAHLEVRRSELEEQLKDVQDGARKFSERLAQAQNNQAYFQEIRALNAWLRHMESKITGEVLPRSVSACDTLNVRHAEYRSEIQAHEPQKNSLVNQGRKMISSGNALSSEISLKIEDLEAGFRDIFDIWRHRQEVYDENYDVQKWLNTASKLEKWLAEREGLLNEDWHSVENAETVEEMIRQFDDFLATLEAQGQNFESLKKLTKLEQNWTNMRAREEEMTISRRSSGIGENRRETQTIKTVEKKKILQEKRQERERRKTQEISLLKRSPSQENTDPFVSQTLPRARNRASSTGSQDNLMISAQNQPPASTSELPGSINATRQSSEYITIVAPGSDLEPTPPKRMASGRTELPGSINATRQSSEYITIVAPGSDLEPTPPKRMASGRTPGFTTRRPQSIKKMRQWDDLNSIDMSGYIDRKQLLQSGGKRATFRSWKNYYTILCGQLLCFFKDEDSFMENMAASPPIYILHASCVVFPEYVKRKHVFKLNATDGAEYLFACDNNTKMIEWVDKVNFHARLDPSNQLVSYKEAVGDYPSHMPPPRPDEQIRSRTLDLHPTSSTSSYDGPDSRKSSTLDYRKTTSASVGGRNNATGMETLAYDNHEIGHGKIEFTAASIEKLTHSSPESQKISDDNQSFNDDSDSSRKKRGFSLFKRSSKHVHKESK</sequence>
<keyword evidence="11" id="KW-0206">Cytoskeleton</keyword>
<dbReference type="Gene3D" id="1.20.58.60">
    <property type="match status" value="23"/>
</dbReference>
<comment type="similarity">
    <text evidence="2">Belongs to the spectrin family.</text>
</comment>
<keyword evidence="8" id="KW-0493">Microtubule</keyword>
<dbReference type="InterPro" id="IPR002017">
    <property type="entry name" value="Spectrin_repeat"/>
</dbReference>
<dbReference type="GO" id="GO:0042062">
    <property type="term" value="P:long-term strengthening of neuromuscular junction"/>
    <property type="evidence" value="ECO:0007669"/>
    <property type="project" value="UniProtKB-ARBA"/>
</dbReference>
<dbReference type="PROSITE" id="PS50021">
    <property type="entry name" value="CH"/>
    <property type="match status" value="3"/>
</dbReference>
<dbReference type="GO" id="GO:0005874">
    <property type="term" value="C:microtubule"/>
    <property type="evidence" value="ECO:0007669"/>
    <property type="project" value="UniProtKB-KW"/>
</dbReference>
<feature type="coiled-coil region" evidence="13">
    <location>
        <begin position="2467"/>
        <end position="2494"/>
    </location>
</feature>
<accession>A0A914C194</accession>
<dbReference type="FunFam" id="1.10.418.10:FF:000001">
    <property type="entry name" value="Actinin alpha 1"/>
    <property type="match status" value="1"/>
</dbReference>
<dbReference type="InterPro" id="IPR011993">
    <property type="entry name" value="PH-like_dom_sf"/>
</dbReference>
<protein>
    <submittedName>
        <fullName evidence="19">Spectrin beta chain</fullName>
    </submittedName>
</protein>
<dbReference type="PROSITE" id="PS50003">
    <property type="entry name" value="PH_DOMAIN"/>
    <property type="match status" value="1"/>
</dbReference>
<feature type="region of interest" description="Disordered" evidence="14">
    <location>
        <begin position="4206"/>
        <end position="4250"/>
    </location>
</feature>
<feature type="coiled-coil region" evidence="13">
    <location>
        <begin position="2949"/>
        <end position="2980"/>
    </location>
</feature>
<dbReference type="GO" id="GO:0003779">
    <property type="term" value="F:actin binding"/>
    <property type="evidence" value="ECO:0007669"/>
    <property type="project" value="UniProtKB-KW"/>
</dbReference>
<dbReference type="GO" id="GO:0016328">
    <property type="term" value="C:lateral plasma membrane"/>
    <property type="evidence" value="ECO:0007669"/>
    <property type="project" value="UniProtKB-ARBA"/>
</dbReference>
<dbReference type="PROSITE" id="PS00020">
    <property type="entry name" value="ACTININ_2"/>
    <property type="match status" value="1"/>
</dbReference>
<dbReference type="GO" id="GO:0007026">
    <property type="term" value="P:negative regulation of microtubule depolymerization"/>
    <property type="evidence" value="ECO:0007669"/>
    <property type="project" value="UniProtKB-ARBA"/>
</dbReference>
<dbReference type="GO" id="GO:0005085">
    <property type="term" value="F:guanyl-nucleotide exchange factor activity"/>
    <property type="evidence" value="ECO:0007669"/>
    <property type="project" value="UniProtKB-KW"/>
</dbReference>
<feature type="coiled-coil region" evidence="13">
    <location>
        <begin position="3333"/>
        <end position="3399"/>
    </location>
</feature>
<dbReference type="FunFam" id="1.20.58.60:FF:000020">
    <property type="entry name" value="Spectrin alpha chain, non-erythrocytic 1"/>
    <property type="match status" value="2"/>
</dbReference>
<evidence type="ECO:0000256" key="13">
    <source>
        <dbReference type="SAM" id="Coils"/>
    </source>
</evidence>
<dbReference type="CDD" id="cd21193">
    <property type="entry name" value="CH_beta_spectrin_rpt1"/>
    <property type="match status" value="1"/>
</dbReference>
<feature type="coiled-coil region" evidence="13">
    <location>
        <begin position="2131"/>
        <end position="2197"/>
    </location>
</feature>
<feature type="compositionally biased region" description="Polar residues" evidence="14">
    <location>
        <begin position="4166"/>
        <end position="4178"/>
    </location>
</feature>
<feature type="compositionally biased region" description="Basic residues" evidence="14">
    <location>
        <begin position="4230"/>
        <end position="4250"/>
    </location>
</feature>
<feature type="compositionally biased region" description="Basic and acidic residues" evidence="14">
    <location>
        <begin position="4153"/>
        <end position="4165"/>
    </location>
</feature>
<feature type="domain" description="PH" evidence="16">
    <location>
        <begin position="3996"/>
        <end position="4104"/>
    </location>
</feature>
<name>A0A914C194_9BILA</name>
<evidence type="ECO:0000256" key="7">
    <source>
        <dbReference type="ARBA" id="ARBA00022658"/>
    </source>
</evidence>
<dbReference type="InterPro" id="IPR001715">
    <property type="entry name" value="CH_dom"/>
</dbReference>
<dbReference type="FunFam" id="2.30.29.30:FF:000024">
    <property type="entry name" value="Spectrin beta chain"/>
    <property type="match status" value="1"/>
</dbReference>
<keyword evidence="9" id="KW-0677">Repeat</keyword>
<dbReference type="FunFam" id="1.20.58.60:FF:000019">
    <property type="entry name" value="Spectrin beta chain"/>
    <property type="match status" value="1"/>
</dbReference>
<feature type="coiled-coil region" evidence="13">
    <location>
        <begin position="2801"/>
        <end position="2828"/>
    </location>
</feature>
<dbReference type="InterPro" id="IPR001452">
    <property type="entry name" value="SH3_domain"/>
</dbReference>
<evidence type="ECO:0000256" key="14">
    <source>
        <dbReference type="SAM" id="MobiDB-lite"/>
    </source>
</evidence>
<evidence type="ECO:0000256" key="3">
    <source>
        <dbReference type="ARBA" id="ARBA00022443"/>
    </source>
</evidence>
<dbReference type="InterPro" id="IPR018159">
    <property type="entry name" value="Spectrin/alpha-actinin"/>
</dbReference>
<evidence type="ECO:0000259" key="15">
    <source>
        <dbReference type="PROSITE" id="PS50002"/>
    </source>
</evidence>
<evidence type="ECO:0000256" key="8">
    <source>
        <dbReference type="ARBA" id="ARBA00022701"/>
    </source>
</evidence>
<evidence type="ECO:0000256" key="6">
    <source>
        <dbReference type="ARBA" id="ARBA00022553"/>
    </source>
</evidence>
<evidence type="ECO:0000256" key="2">
    <source>
        <dbReference type="ARBA" id="ARBA00006826"/>
    </source>
</evidence>
<feature type="region of interest" description="Disordered" evidence="14">
    <location>
        <begin position="3957"/>
        <end position="3985"/>
    </location>
</feature>
<dbReference type="CDD" id="cd00176">
    <property type="entry name" value="SPEC"/>
    <property type="match status" value="17"/>
</dbReference>
<evidence type="ECO:0000313" key="18">
    <source>
        <dbReference type="Proteomes" id="UP000887540"/>
    </source>
</evidence>
<evidence type="ECO:0000256" key="4">
    <source>
        <dbReference type="ARBA" id="ARBA00022467"/>
    </source>
</evidence>
<dbReference type="SUPFAM" id="SSF50729">
    <property type="entry name" value="PH domain-like"/>
    <property type="match status" value="1"/>
</dbReference>
<feature type="domain" description="Calponin-homology (CH)" evidence="17">
    <location>
        <begin position="101"/>
        <end position="205"/>
    </location>
</feature>
<feature type="compositionally biased region" description="Basic and acidic residues" evidence="14">
    <location>
        <begin position="3817"/>
        <end position="3847"/>
    </location>
</feature>
<dbReference type="Gene3D" id="2.30.29.30">
    <property type="entry name" value="Pleckstrin-homology domain (PH domain)/Phosphotyrosine-binding domain (PTB)"/>
    <property type="match status" value="1"/>
</dbReference>
<dbReference type="CDD" id="cd00174">
    <property type="entry name" value="SH3"/>
    <property type="match status" value="1"/>
</dbReference>
<feature type="region of interest" description="Disordered" evidence="14">
    <location>
        <begin position="1"/>
        <end position="60"/>
    </location>
</feature>
<keyword evidence="6" id="KW-0597">Phosphoprotein</keyword>
<dbReference type="InterPro" id="IPR041681">
    <property type="entry name" value="PH_9"/>
</dbReference>
<dbReference type="PANTHER" id="PTHR11915">
    <property type="entry name" value="SPECTRIN/FILAMIN RELATED CYTOSKELETAL PROTEIN"/>
    <property type="match status" value="1"/>
</dbReference>
<evidence type="ECO:0000256" key="1">
    <source>
        <dbReference type="ARBA" id="ARBA00004245"/>
    </source>
</evidence>
<dbReference type="PRINTS" id="PR00683">
    <property type="entry name" value="SPECTRINPH"/>
</dbReference>
<organism evidence="18 19">
    <name type="scientific">Acrobeloides nanus</name>
    <dbReference type="NCBI Taxonomy" id="290746"/>
    <lineage>
        <taxon>Eukaryota</taxon>
        <taxon>Metazoa</taxon>
        <taxon>Ecdysozoa</taxon>
        <taxon>Nematoda</taxon>
        <taxon>Chromadorea</taxon>
        <taxon>Rhabditida</taxon>
        <taxon>Tylenchina</taxon>
        <taxon>Cephalobomorpha</taxon>
        <taxon>Cephaloboidea</taxon>
        <taxon>Cephalobidae</taxon>
        <taxon>Acrobeloides</taxon>
    </lineage>
</organism>
<feature type="domain" description="Calponin-homology (CH)" evidence="17">
    <location>
        <begin position="406"/>
        <end position="525"/>
    </location>
</feature>
<feature type="region of interest" description="Disordered" evidence="14">
    <location>
        <begin position="4141"/>
        <end position="4178"/>
    </location>
</feature>
<keyword evidence="13" id="KW-0175">Coiled coil</keyword>
<dbReference type="Pfam" id="PF15410">
    <property type="entry name" value="PH_9"/>
    <property type="match status" value="1"/>
</dbReference>
<proteinExistence type="inferred from homology"/>
<feature type="compositionally biased region" description="Low complexity" evidence="14">
    <location>
        <begin position="14"/>
        <end position="27"/>
    </location>
</feature>
<dbReference type="SMART" id="SM00033">
    <property type="entry name" value="CH"/>
    <property type="match status" value="3"/>
</dbReference>
<dbReference type="SMART" id="SM00233">
    <property type="entry name" value="PH"/>
    <property type="match status" value="1"/>
</dbReference>
<dbReference type="SUPFAM" id="SSF46966">
    <property type="entry name" value="Spectrin repeat"/>
    <property type="match status" value="23"/>
</dbReference>
<dbReference type="Gene3D" id="2.30.30.40">
    <property type="entry name" value="SH3 Domains"/>
    <property type="match status" value="1"/>
</dbReference>
<reference evidence="19" key="1">
    <citation type="submission" date="2022-11" db="UniProtKB">
        <authorList>
            <consortium name="WormBaseParasite"/>
        </authorList>
    </citation>
    <scope>IDENTIFICATION</scope>
</reference>
<dbReference type="SUPFAM" id="SSF50044">
    <property type="entry name" value="SH3-domain"/>
    <property type="match status" value="1"/>
</dbReference>
<dbReference type="PROSITE" id="PS00019">
    <property type="entry name" value="ACTININ_1"/>
    <property type="match status" value="1"/>
</dbReference>
<feature type="domain" description="SH3" evidence="15">
    <location>
        <begin position="1074"/>
        <end position="1131"/>
    </location>
</feature>
<feature type="compositionally biased region" description="Polar residues" evidence="14">
    <location>
        <begin position="3855"/>
        <end position="3901"/>
    </location>
</feature>
<feature type="coiled-coil region" evidence="13">
    <location>
        <begin position="3227"/>
        <end position="3286"/>
    </location>
</feature>
<feature type="region of interest" description="Disordered" evidence="14">
    <location>
        <begin position="3919"/>
        <end position="3941"/>
    </location>
</feature>
<evidence type="ECO:0000256" key="9">
    <source>
        <dbReference type="ARBA" id="ARBA00022737"/>
    </source>
</evidence>
<dbReference type="Proteomes" id="UP000887540">
    <property type="component" value="Unplaced"/>
</dbReference>
<dbReference type="FunFam" id="1.20.58.60:FF:000007">
    <property type="entry name" value="Spectrin alpha chain non-erythrocytic 1"/>
    <property type="match status" value="1"/>
</dbReference>
<keyword evidence="7" id="KW-0344">Guanine-nucleotide releasing factor</keyword>
<dbReference type="Pfam" id="PF00435">
    <property type="entry name" value="Spectrin"/>
    <property type="match status" value="28"/>
</dbReference>
<dbReference type="Gene3D" id="1.10.418.10">
    <property type="entry name" value="Calponin-like domain"/>
    <property type="match status" value="3"/>
</dbReference>
<evidence type="ECO:0000256" key="5">
    <source>
        <dbReference type="ARBA" id="ARBA00022490"/>
    </source>
</evidence>
<dbReference type="InterPro" id="IPR001589">
    <property type="entry name" value="Actinin_actin-bd_CS"/>
</dbReference>
<evidence type="ECO:0000313" key="19">
    <source>
        <dbReference type="WBParaSite" id="ACRNAN_Path_1489.g5811.t1"/>
    </source>
</evidence>
<dbReference type="FunFam" id="1.10.418.10:FF:000089">
    <property type="entry name" value="Spectrin beta chain"/>
    <property type="match status" value="1"/>
</dbReference>
<feature type="compositionally biased region" description="Pro residues" evidence="14">
    <location>
        <begin position="28"/>
        <end position="47"/>
    </location>
</feature>
<feature type="coiled-coil region" evidence="13">
    <location>
        <begin position="3588"/>
        <end position="3622"/>
    </location>
</feature>
<feature type="domain" description="Calponin-homology (CH)" evidence="17">
    <location>
        <begin position="220"/>
        <end position="325"/>
    </location>
</feature>
<dbReference type="InterPro" id="IPR036028">
    <property type="entry name" value="SH3-like_dom_sf"/>
</dbReference>
<dbReference type="GO" id="GO:0005543">
    <property type="term" value="F:phospholipid binding"/>
    <property type="evidence" value="ECO:0007669"/>
    <property type="project" value="InterPro"/>
</dbReference>
<evidence type="ECO:0000256" key="12">
    <source>
        <dbReference type="PROSITE-ProRule" id="PRU00192"/>
    </source>
</evidence>
<dbReference type="SMART" id="SM00150">
    <property type="entry name" value="SPEC"/>
    <property type="match status" value="29"/>
</dbReference>